<dbReference type="Pfam" id="PF00990">
    <property type="entry name" value="GGDEF"/>
    <property type="match status" value="1"/>
</dbReference>
<dbReference type="InterPro" id="IPR011006">
    <property type="entry name" value="CheY-like_superfamily"/>
</dbReference>
<sequence length="598" mass="67810">MSDNHPNNYQESDILIVDDTPGNLHLLSRILSKKGYKVREAIDGKTALQEVNNKLPDLILLDIMMPDIDGYAVCNQLKSEPYTAEVPIIFLSALDDIFDKVKAFEVGGVDYISKPFKFQEVLIRVKNQLTLRRTQQQLQVLNTQLEARVEQRTQELEIANSKLRDMAFRDDLTNLPNRALFLERLADGIDVKQEHHNYNFVVLLLDCDRFKMINESLGHSVGDQLLIAISKRLKSLLKPEDTLARLGGDEFAIMVNKIEDMAEAKAMAQKVLESFSHPFVLPNQEVFINVSIGISGSHLDYQKPEHMLRDADTAMYRAKDLGKGQYHIFDPSMHHNVSEKLQIENDLRRAINNDEFLVYYQPIIHLTTGKIAGFEALVRWQHPQKQLIHPVLFIPIAEETGLINAIGNLVLEKACKQFRSWQKSKLINDSMFISVNVSARQFANMDLSQQIQQLLEVTQLDPHCLKLEITESAIMDNPKTAVAILEGFKKQNVRLSIDDFGTGYSSLSYLHNFQVDTLKIDKSFVQRMDNNGSSCGLVPVIVNIAKTMKMGVIAEGVETSEQLSLLRGLECEFAQGYLFSQPVPESLLMELIAADKIW</sequence>
<evidence type="ECO:0000313" key="7">
    <source>
        <dbReference type="Proteomes" id="UP000326169"/>
    </source>
</evidence>
<accession>A0A5M3T580</accession>
<feature type="domain" description="EAL" evidence="4">
    <location>
        <begin position="340"/>
        <end position="596"/>
    </location>
</feature>
<comment type="caution">
    <text evidence="6">The sequence shown here is derived from an EMBL/GenBank/DDBJ whole genome shotgun (WGS) entry which is preliminary data.</text>
</comment>
<dbReference type="Pfam" id="PF00563">
    <property type="entry name" value="EAL"/>
    <property type="match status" value="1"/>
</dbReference>
<feature type="modified residue" description="4-aspartylphosphate" evidence="1">
    <location>
        <position position="62"/>
    </location>
</feature>
<dbReference type="InterPro" id="IPR029787">
    <property type="entry name" value="Nucleotide_cyclase"/>
</dbReference>
<keyword evidence="2" id="KW-0175">Coiled coil</keyword>
<dbReference type="RefSeq" id="WP_152088418.1">
    <property type="nucleotide sequence ID" value="NZ_BIMW01000059.1"/>
</dbReference>
<dbReference type="CDD" id="cd01948">
    <property type="entry name" value="EAL"/>
    <property type="match status" value="1"/>
</dbReference>
<dbReference type="PROSITE" id="PS50110">
    <property type="entry name" value="RESPONSE_REGULATORY"/>
    <property type="match status" value="1"/>
</dbReference>
<organism evidence="6 7">
    <name type="scientific">Limnospira platensis NIES-46</name>
    <dbReference type="NCBI Taxonomy" id="1236695"/>
    <lineage>
        <taxon>Bacteria</taxon>
        <taxon>Bacillati</taxon>
        <taxon>Cyanobacteriota</taxon>
        <taxon>Cyanophyceae</taxon>
        <taxon>Oscillatoriophycideae</taxon>
        <taxon>Oscillatoriales</taxon>
        <taxon>Sirenicapillariaceae</taxon>
        <taxon>Limnospira</taxon>
    </lineage>
</organism>
<feature type="coiled-coil region" evidence="2">
    <location>
        <begin position="131"/>
        <end position="162"/>
    </location>
</feature>
<dbReference type="Pfam" id="PF00072">
    <property type="entry name" value="Response_reg"/>
    <property type="match status" value="1"/>
</dbReference>
<dbReference type="SMART" id="SM00267">
    <property type="entry name" value="GGDEF"/>
    <property type="match status" value="1"/>
</dbReference>
<dbReference type="InterPro" id="IPR050706">
    <property type="entry name" value="Cyclic-di-GMP_PDE-like"/>
</dbReference>
<dbReference type="SUPFAM" id="SSF141868">
    <property type="entry name" value="EAL domain-like"/>
    <property type="match status" value="1"/>
</dbReference>
<name>A0A5M3T580_LIMPL</name>
<proteinExistence type="predicted"/>
<dbReference type="PANTHER" id="PTHR33121:SF70">
    <property type="entry name" value="SIGNALING PROTEIN YKOW"/>
    <property type="match status" value="1"/>
</dbReference>
<dbReference type="SMART" id="SM00448">
    <property type="entry name" value="REC"/>
    <property type="match status" value="1"/>
</dbReference>
<dbReference type="InterPro" id="IPR001789">
    <property type="entry name" value="Sig_transdc_resp-reg_receiver"/>
</dbReference>
<dbReference type="SUPFAM" id="SSF55073">
    <property type="entry name" value="Nucleotide cyclase"/>
    <property type="match status" value="1"/>
</dbReference>
<dbReference type="CDD" id="cd01949">
    <property type="entry name" value="GGDEF"/>
    <property type="match status" value="1"/>
</dbReference>
<dbReference type="PANTHER" id="PTHR33121">
    <property type="entry name" value="CYCLIC DI-GMP PHOSPHODIESTERASE PDEF"/>
    <property type="match status" value="1"/>
</dbReference>
<dbReference type="PROSITE" id="PS50887">
    <property type="entry name" value="GGDEF"/>
    <property type="match status" value="1"/>
</dbReference>
<keyword evidence="7" id="KW-1185">Reference proteome</keyword>
<dbReference type="InterPro" id="IPR000160">
    <property type="entry name" value="GGDEF_dom"/>
</dbReference>
<dbReference type="Gene3D" id="3.40.50.2300">
    <property type="match status" value="1"/>
</dbReference>
<dbReference type="PROSITE" id="PS50883">
    <property type="entry name" value="EAL"/>
    <property type="match status" value="1"/>
</dbReference>
<dbReference type="NCBIfam" id="TIGR00254">
    <property type="entry name" value="GGDEF"/>
    <property type="match status" value="1"/>
</dbReference>
<dbReference type="SMART" id="SM00052">
    <property type="entry name" value="EAL"/>
    <property type="match status" value="1"/>
</dbReference>
<evidence type="ECO:0000313" key="6">
    <source>
        <dbReference type="EMBL" id="GCE93050.1"/>
    </source>
</evidence>
<dbReference type="InterPro" id="IPR035919">
    <property type="entry name" value="EAL_sf"/>
</dbReference>
<evidence type="ECO:0000256" key="1">
    <source>
        <dbReference type="PROSITE-ProRule" id="PRU00169"/>
    </source>
</evidence>
<protein>
    <submittedName>
        <fullName evidence="6">Two-component response regulator</fullName>
    </submittedName>
</protein>
<evidence type="ECO:0000259" key="3">
    <source>
        <dbReference type="PROSITE" id="PS50110"/>
    </source>
</evidence>
<evidence type="ECO:0000259" key="5">
    <source>
        <dbReference type="PROSITE" id="PS50887"/>
    </source>
</evidence>
<dbReference type="InterPro" id="IPR001633">
    <property type="entry name" value="EAL_dom"/>
</dbReference>
<dbReference type="CDD" id="cd19920">
    <property type="entry name" value="REC_PA4781-like"/>
    <property type="match status" value="1"/>
</dbReference>
<feature type="domain" description="Response regulatory" evidence="3">
    <location>
        <begin position="13"/>
        <end position="129"/>
    </location>
</feature>
<dbReference type="SUPFAM" id="SSF52172">
    <property type="entry name" value="CheY-like"/>
    <property type="match status" value="1"/>
</dbReference>
<dbReference type="Gene3D" id="3.20.20.450">
    <property type="entry name" value="EAL domain"/>
    <property type="match status" value="1"/>
</dbReference>
<feature type="domain" description="GGDEF" evidence="5">
    <location>
        <begin position="198"/>
        <end position="331"/>
    </location>
</feature>
<keyword evidence="1" id="KW-0597">Phosphoprotein</keyword>
<evidence type="ECO:0000256" key="2">
    <source>
        <dbReference type="SAM" id="Coils"/>
    </source>
</evidence>
<dbReference type="InterPro" id="IPR043128">
    <property type="entry name" value="Rev_trsase/Diguanyl_cyclase"/>
</dbReference>
<dbReference type="Proteomes" id="UP000326169">
    <property type="component" value="Unassembled WGS sequence"/>
</dbReference>
<dbReference type="Gene3D" id="3.30.70.270">
    <property type="match status" value="1"/>
</dbReference>
<reference evidence="6 7" key="1">
    <citation type="journal article" date="2019" name="J Genomics">
        <title>The Draft Genome of a Hydrogen-producing Cyanobacterium, Arthrospira platensis NIES-46.</title>
        <authorList>
            <person name="Suzuki S."/>
            <person name="Yamaguchi H."/>
            <person name="Kawachi M."/>
        </authorList>
    </citation>
    <scope>NUCLEOTIDE SEQUENCE [LARGE SCALE GENOMIC DNA]</scope>
    <source>
        <strain evidence="6 7">NIES-46</strain>
    </source>
</reference>
<dbReference type="EMBL" id="BIMW01000059">
    <property type="protein sequence ID" value="GCE93050.1"/>
    <property type="molecule type" value="Genomic_DNA"/>
</dbReference>
<evidence type="ECO:0000259" key="4">
    <source>
        <dbReference type="PROSITE" id="PS50883"/>
    </source>
</evidence>
<gene>
    <name evidence="6" type="ORF">NIES46_10990</name>
</gene>
<dbReference type="GeneID" id="301682002"/>